<evidence type="ECO:0000256" key="2">
    <source>
        <dbReference type="SAM" id="Phobius"/>
    </source>
</evidence>
<dbReference type="Pfam" id="PF03703">
    <property type="entry name" value="bPH_2"/>
    <property type="match status" value="1"/>
</dbReference>
<dbReference type="InterPro" id="IPR005182">
    <property type="entry name" value="YdbS-like_PH"/>
</dbReference>
<organism evidence="4 5">
    <name type="scientific">Pseudonocardia tropica</name>
    <dbReference type="NCBI Taxonomy" id="681289"/>
    <lineage>
        <taxon>Bacteria</taxon>
        <taxon>Bacillati</taxon>
        <taxon>Actinomycetota</taxon>
        <taxon>Actinomycetes</taxon>
        <taxon>Pseudonocardiales</taxon>
        <taxon>Pseudonocardiaceae</taxon>
        <taxon>Pseudonocardia</taxon>
    </lineage>
</organism>
<dbReference type="Proteomes" id="UP001464923">
    <property type="component" value="Unassembled WGS sequence"/>
</dbReference>
<feature type="transmembrane region" description="Helical" evidence="2">
    <location>
        <begin position="41"/>
        <end position="60"/>
    </location>
</feature>
<evidence type="ECO:0000313" key="5">
    <source>
        <dbReference type="Proteomes" id="UP001464923"/>
    </source>
</evidence>
<dbReference type="EMBL" id="JBEDNP010000008">
    <property type="protein sequence ID" value="MEQ3540093.1"/>
    <property type="molecule type" value="Genomic_DNA"/>
</dbReference>
<evidence type="ECO:0000256" key="1">
    <source>
        <dbReference type="SAM" id="MobiDB-lite"/>
    </source>
</evidence>
<evidence type="ECO:0000313" key="4">
    <source>
        <dbReference type="EMBL" id="MEQ3540093.1"/>
    </source>
</evidence>
<keyword evidence="2" id="KW-0472">Membrane</keyword>
<proteinExistence type="predicted"/>
<dbReference type="PANTHER" id="PTHR37938:SF1">
    <property type="entry name" value="BLL0215 PROTEIN"/>
    <property type="match status" value="1"/>
</dbReference>
<name>A0ABV1JW05_9PSEU</name>
<reference evidence="4 5" key="1">
    <citation type="submission" date="2024-03" db="EMBL/GenBank/DDBJ databases">
        <title>Draft genome sequence of Pseudonocardia tropica JCM 19149.</title>
        <authorList>
            <person name="Butdee W."/>
            <person name="Duangmal K."/>
        </authorList>
    </citation>
    <scope>NUCLEOTIDE SEQUENCE [LARGE SCALE GENOMIC DNA]</scope>
    <source>
        <strain evidence="4 5">JCM 19149</strain>
    </source>
</reference>
<keyword evidence="2" id="KW-1133">Transmembrane helix</keyword>
<evidence type="ECO:0000259" key="3">
    <source>
        <dbReference type="Pfam" id="PF03703"/>
    </source>
</evidence>
<keyword evidence="5" id="KW-1185">Reference proteome</keyword>
<feature type="region of interest" description="Disordered" evidence="1">
    <location>
        <begin position="175"/>
        <end position="211"/>
    </location>
</feature>
<accession>A0ABV1JW05</accession>
<keyword evidence="2" id="KW-0812">Transmembrane</keyword>
<dbReference type="RefSeq" id="WP_345646717.1">
    <property type="nucleotide sequence ID" value="NZ_BAABLY010000041.1"/>
</dbReference>
<feature type="transmembrane region" description="Helical" evidence="2">
    <location>
        <begin position="66"/>
        <end position="84"/>
    </location>
</feature>
<gene>
    <name evidence="4" type="ORF">WHI96_14785</name>
</gene>
<protein>
    <submittedName>
        <fullName evidence="4">PH domain-containing protein</fullName>
    </submittedName>
</protein>
<dbReference type="PANTHER" id="PTHR37938">
    <property type="entry name" value="BLL0215 PROTEIN"/>
    <property type="match status" value="1"/>
</dbReference>
<comment type="caution">
    <text evidence="4">The sequence shown here is derived from an EMBL/GenBank/DDBJ whole genome shotgun (WGS) entry which is preliminary data.</text>
</comment>
<feature type="domain" description="YdbS-like PH" evidence="3">
    <location>
        <begin position="90"/>
        <end position="162"/>
    </location>
</feature>
<sequence length="211" mass="23159">MAFPDSAPDRAPDRALDRVLDEGEHVVLLGHPHWRLGLRPAAVLVAVSAVAGFGAAVVRLQPWAPWAWLVLGVLAALVAVRFTLLPIARWRATLLVVTDRRFLVREGLLVRDGLDVPIDRIDAVRVRTGAGGRLFGCGTLLLDVAGERLRFTGVAGVERVQARLHREIGLLAERRRSNERESEHTARRGHADAAVRGRMEAPAPQRERASL</sequence>